<dbReference type="OrthoDB" id="3209779at2"/>
<reference evidence="3 4" key="1">
    <citation type="submission" date="2019-09" db="EMBL/GenBank/DDBJ databases">
        <title>Actinomadura physcomitrii sp. nov., a novel actinomycete isolated from moss [Physcomitrium sphaericum (Ludw) Fuernr].</title>
        <authorList>
            <person name="Zhuang X."/>
            <person name="Liu C."/>
        </authorList>
    </citation>
    <scope>NUCLEOTIDE SEQUENCE [LARGE SCALE GENOMIC DNA]</scope>
    <source>
        <strain evidence="3 4">HMC1</strain>
    </source>
</reference>
<dbReference type="InterPro" id="IPR029058">
    <property type="entry name" value="AB_hydrolase_fold"/>
</dbReference>
<gene>
    <name evidence="3" type="ORF">F8566_41485</name>
</gene>
<evidence type="ECO:0000256" key="1">
    <source>
        <dbReference type="ARBA" id="ARBA00022801"/>
    </source>
</evidence>
<dbReference type="InterPro" id="IPR050300">
    <property type="entry name" value="GDXG_lipolytic_enzyme"/>
</dbReference>
<dbReference type="SUPFAM" id="SSF53474">
    <property type="entry name" value="alpha/beta-Hydrolases"/>
    <property type="match status" value="1"/>
</dbReference>
<feature type="domain" description="Alpha/beta hydrolase fold-3" evidence="2">
    <location>
        <begin position="74"/>
        <end position="277"/>
    </location>
</feature>
<dbReference type="GO" id="GO:0016787">
    <property type="term" value="F:hydrolase activity"/>
    <property type="evidence" value="ECO:0007669"/>
    <property type="project" value="UniProtKB-KW"/>
</dbReference>
<proteinExistence type="predicted"/>
<keyword evidence="4" id="KW-1185">Reference proteome</keyword>
<evidence type="ECO:0000259" key="2">
    <source>
        <dbReference type="Pfam" id="PF07859"/>
    </source>
</evidence>
<dbReference type="PANTHER" id="PTHR48081:SF8">
    <property type="entry name" value="ALPHA_BETA HYDROLASE FOLD-3 DOMAIN-CONTAINING PROTEIN-RELATED"/>
    <property type="match status" value="1"/>
</dbReference>
<comment type="caution">
    <text evidence="3">The sequence shown here is derived from an EMBL/GenBank/DDBJ whole genome shotgun (WGS) entry which is preliminary data.</text>
</comment>
<name>A0A6H9YQQ9_9ACTN</name>
<dbReference type="EMBL" id="WBMT01000025">
    <property type="protein sequence ID" value="KAB2341606.1"/>
    <property type="molecule type" value="Genomic_DNA"/>
</dbReference>
<dbReference type="Proteomes" id="UP000468735">
    <property type="component" value="Unassembled WGS sequence"/>
</dbReference>
<dbReference type="PANTHER" id="PTHR48081">
    <property type="entry name" value="AB HYDROLASE SUPERFAMILY PROTEIN C4A8.06C"/>
    <property type="match status" value="1"/>
</dbReference>
<evidence type="ECO:0000313" key="4">
    <source>
        <dbReference type="Proteomes" id="UP000468735"/>
    </source>
</evidence>
<accession>A0A6H9YQQ9</accession>
<protein>
    <submittedName>
        <fullName evidence="3">Alpha/beta hydrolase</fullName>
    </submittedName>
</protein>
<dbReference type="RefSeq" id="WP_151568406.1">
    <property type="nucleotide sequence ID" value="NZ_WBMT01000025.1"/>
</dbReference>
<dbReference type="Gene3D" id="3.40.50.1820">
    <property type="entry name" value="alpha/beta hydrolase"/>
    <property type="match status" value="1"/>
</dbReference>
<organism evidence="3 4">
    <name type="scientific">Actinomadura rudentiformis</name>
    <dbReference type="NCBI Taxonomy" id="359158"/>
    <lineage>
        <taxon>Bacteria</taxon>
        <taxon>Bacillati</taxon>
        <taxon>Actinomycetota</taxon>
        <taxon>Actinomycetes</taxon>
        <taxon>Streptosporangiales</taxon>
        <taxon>Thermomonosporaceae</taxon>
        <taxon>Actinomadura</taxon>
    </lineage>
</organism>
<dbReference type="Pfam" id="PF07859">
    <property type="entry name" value="Abhydrolase_3"/>
    <property type="match status" value="1"/>
</dbReference>
<sequence>MPSRTYELLANLFREAREAQLTAGRAELTEERNQHEALGDGYQPRAGVSDELIEGTVPGTRLMTPAGARDDLVIVFVHGGGFRTGSPRTIRQLGSQLALNARARVLLPKYRLAPEHPYPAALDDCESVYTHALSLVPGAKVVIGGESAGANLAAALLLRRRDAGDERVLAGFLYGGVFDLSLENYTAGSWVGNAGTDLALHPALGPIMTCDYLAGQRASDGYASPALCDLTGLPPLFLQVSSAECLLDDTLALTTAAARAGVHVELEVWPRMLHSWQAAAGFLPEATEAVERTAAFIQRVADGRIVDGAELSGGPASLDDIQQS</sequence>
<dbReference type="AlphaFoldDB" id="A0A6H9YQQ9"/>
<dbReference type="InterPro" id="IPR013094">
    <property type="entry name" value="AB_hydrolase_3"/>
</dbReference>
<evidence type="ECO:0000313" key="3">
    <source>
        <dbReference type="EMBL" id="KAB2341606.1"/>
    </source>
</evidence>
<keyword evidence="1 3" id="KW-0378">Hydrolase</keyword>